<feature type="compositionally biased region" description="Basic and acidic residues" evidence="3">
    <location>
        <begin position="90"/>
        <end position="100"/>
    </location>
</feature>
<dbReference type="SUPFAM" id="SSF52058">
    <property type="entry name" value="L domain-like"/>
    <property type="match status" value="1"/>
</dbReference>
<accession>A0A445BMK8</accession>
<feature type="compositionally biased region" description="Basic and acidic residues" evidence="3">
    <location>
        <begin position="59"/>
        <end position="69"/>
    </location>
</feature>
<dbReference type="Pfam" id="PF07725">
    <property type="entry name" value="LRR_3"/>
    <property type="match status" value="1"/>
</dbReference>
<keyword evidence="1" id="KW-0433">Leucine-rich repeat</keyword>
<dbReference type="Proteomes" id="UP000289738">
    <property type="component" value="Chromosome A09"/>
</dbReference>
<dbReference type="InterPro" id="IPR044974">
    <property type="entry name" value="Disease_R_plants"/>
</dbReference>
<dbReference type="PANTHER" id="PTHR11017:SF263">
    <property type="entry name" value="ADP-RIBOSYL CYCLASE_CYCLIC ADP-RIBOSE HYDROLASE"/>
    <property type="match status" value="1"/>
</dbReference>
<dbReference type="GO" id="GO:0006952">
    <property type="term" value="P:defense response"/>
    <property type="evidence" value="ECO:0007669"/>
    <property type="project" value="InterPro"/>
</dbReference>
<feature type="region of interest" description="Disordered" evidence="3">
    <location>
        <begin position="54"/>
        <end position="140"/>
    </location>
</feature>
<organism evidence="4 5">
    <name type="scientific">Arachis hypogaea</name>
    <name type="common">Peanut</name>
    <dbReference type="NCBI Taxonomy" id="3818"/>
    <lineage>
        <taxon>Eukaryota</taxon>
        <taxon>Viridiplantae</taxon>
        <taxon>Streptophyta</taxon>
        <taxon>Embryophyta</taxon>
        <taxon>Tracheophyta</taxon>
        <taxon>Spermatophyta</taxon>
        <taxon>Magnoliopsida</taxon>
        <taxon>eudicotyledons</taxon>
        <taxon>Gunneridae</taxon>
        <taxon>Pentapetalae</taxon>
        <taxon>rosids</taxon>
        <taxon>fabids</taxon>
        <taxon>Fabales</taxon>
        <taxon>Fabaceae</taxon>
        <taxon>Papilionoideae</taxon>
        <taxon>50 kb inversion clade</taxon>
        <taxon>dalbergioids sensu lato</taxon>
        <taxon>Dalbergieae</taxon>
        <taxon>Pterocarpus clade</taxon>
        <taxon>Arachis</taxon>
    </lineage>
</organism>
<proteinExistence type="predicted"/>
<evidence type="ECO:0000313" key="4">
    <source>
        <dbReference type="EMBL" id="RYR39915.1"/>
    </source>
</evidence>
<evidence type="ECO:0000256" key="2">
    <source>
        <dbReference type="ARBA" id="ARBA00022737"/>
    </source>
</evidence>
<dbReference type="STRING" id="3818.A0A445BMK8"/>
<keyword evidence="5" id="KW-1185">Reference proteome</keyword>
<dbReference type="EMBL" id="SDMP01000009">
    <property type="protein sequence ID" value="RYR39915.1"/>
    <property type="molecule type" value="Genomic_DNA"/>
</dbReference>
<protein>
    <submittedName>
        <fullName evidence="4">Uncharacterized protein</fullName>
    </submittedName>
</protein>
<feature type="compositionally biased region" description="Basic and acidic residues" evidence="3">
    <location>
        <begin position="109"/>
        <end position="135"/>
    </location>
</feature>
<gene>
    <name evidence="4" type="ORF">Ahy_A09g045555</name>
</gene>
<sequence>MLHDEVRKIDAPYDEKTEIEKPMGSVHWHSSFGAEWCCESHVLSCCPRWKLCGGRGGRGKKEEGDDDRRGTRRSMKSRAAGRRLRRKEKGHGVDSQRDVRWGGGGLGKSKQEKGREREKRGGDKKSEGEEEGRRQREARRRMRGVRFGWEAVAWLRETTAAVVFSIAVSPSLFLKEKGATNSYELLSSSLTPFPLYVDDRFKDSVGDNGTEAIRSISLNYSETTTQDIQLSPWVFSKMNNLQFLDFYGKHDLIRLPQGLQSLPTGIRYLRWTYYPLKSLPDKFSAKNLVILELPYSQVEELWHGVQNLVALKVLKVPYSSQLKEIPDLSKATNLEVMDLKYCIHLTGMHPSVFSLNKLEILDLSWCTSLTNLQSSTHMISLRYLSLSHCKRLKKFSLTSKNMIELDLRHTSIQELPSSIGYQSELEKLHLANSDIKSLPTSIKHLTSLKYLDVSNCKSLETLPKLPVSVETLDADNCTSLKTMLFPIINEQMKENKRRVVFWNCLMLHEQFRNAIALNVHINIVRFAMRHLSVLGQDHVEDSNNHGAHKASYVLPGEHRSGVARVSDNNR</sequence>
<keyword evidence="2" id="KW-0677">Repeat</keyword>
<dbReference type="PANTHER" id="PTHR11017">
    <property type="entry name" value="LEUCINE-RICH REPEAT-CONTAINING PROTEIN"/>
    <property type="match status" value="1"/>
</dbReference>
<dbReference type="Pfam" id="PF12799">
    <property type="entry name" value="LRR_4"/>
    <property type="match status" value="1"/>
</dbReference>
<dbReference type="InterPro" id="IPR025875">
    <property type="entry name" value="Leu-rich_rpt_4"/>
</dbReference>
<name>A0A445BMK8_ARAHY</name>
<evidence type="ECO:0000313" key="5">
    <source>
        <dbReference type="Proteomes" id="UP000289738"/>
    </source>
</evidence>
<dbReference type="Gene3D" id="3.80.10.10">
    <property type="entry name" value="Ribonuclease Inhibitor"/>
    <property type="match status" value="2"/>
</dbReference>
<dbReference type="InterPro" id="IPR011713">
    <property type="entry name" value="Leu-rich_rpt_3"/>
</dbReference>
<dbReference type="AlphaFoldDB" id="A0A445BMK8"/>
<evidence type="ECO:0000256" key="1">
    <source>
        <dbReference type="ARBA" id="ARBA00022614"/>
    </source>
</evidence>
<dbReference type="InterPro" id="IPR032675">
    <property type="entry name" value="LRR_dom_sf"/>
</dbReference>
<reference evidence="4 5" key="1">
    <citation type="submission" date="2019-01" db="EMBL/GenBank/DDBJ databases">
        <title>Sequencing of cultivated peanut Arachis hypogaea provides insights into genome evolution and oil improvement.</title>
        <authorList>
            <person name="Chen X."/>
        </authorList>
    </citation>
    <scope>NUCLEOTIDE SEQUENCE [LARGE SCALE GENOMIC DNA]</scope>
    <source>
        <strain evidence="5">cv. Fuhuasheng</strain>
        <tissue evidence="4">Leaves</tissue>
    </source>
</reference>
<evidence type="ECO:0000256" key="3">
    <source>
        <dbReference type="SAM" id="MobiDB-lite"/>
    </source>
</evidence>
<comment type="caution">
    <text evidence="4">The sequence shown here is derived from an EMBL/GenBank/DDBJ whole genome shotgun (WGS) entry which is preliminary data.</text>
</comment>
<feature type="compositionally biased region" description="Basic residues" evidence="3">
    <location>
        <begin position="70"/>
        <end position="89"/>
    </location>
</feature>